<keyword evidence="8" id="KW-0805">Transcription regulation</keyword>
<dbReference type="InterPro" id="IPR035100">
    <property type="entry name" value="TF_IIS-typ"/>
</dbReference>
<evidence type="ECO:0000256" key="5">
    <source>
        <dbReference type="ARBA" id="ARBA00023242"/>
    </source>
</evidence>
<dbReference type="Gene3D" id="1.10.472.30">
    <property type="entry name" value="Transcription elongation factor S-II, central domain"/>
    <property type="match status" value="1"/>
</dbReference>
<comment type="function">
    <text evidence="8">Necessary for efficient RNA polymerase II transcription elongation past template-encoded arresting sites.</text>
</comment>
<reference evidence="13 14" key="1">
    <citation type="submission" date="2023-10" db="EMBL/GenBank/DDBJ databases">
        <authorList>
            <person name="Maclean D."/>
            <person name="Macfadyen A."/>
        </authorList>
    </citation>
    <scope>NUCLEOTIDE SEQUENCE [LARGE SCALE GENOMIC DNA]</scope>
</reference>
<dbReference type="NCBIfam" id="TIGR01385">
    <property type="entry name" value="TFSII"/>
    <property type="match status" value="1"/>
</dbReference>
<dbReference type="PROSITE" id="PS51321">
    <property type="entry name" value="TFIIS_CENTRAL"/>
    <property type="match status" value="1"/>
</dbReference>
<proteinExistence type="inferred from homology"/>
<dbReference type="GO" id="GO:0003677">
    <property type="term" value="F:DNA binding"/>
    <property type="evidence" value="ECO:0007669"/>
    <property type="project" value="UniProtKB-KW"/>
</dbReference>
<evidence type="ECO:0000256" key="9">
    <source>
        <dbReference type="SAM" id="MobiDB-lite"/>
    </source>
</evidence>
<organism evidence="13 14">
    <name type="scientific">Coccomyxa viridis</name>
    <dbReference type="NCBI Taxonomy" id="1274662"/>
    <lineage>
        <taxon>Eukaryota</taxon>
        <taxon>Viridiplantae</taxon>
        <taxon>Chlorophyta</taxon>
        <taxon>core chlorophytes</taxon>
        <taxon>Trebouxiophyceae</taxon>
        <taxon>Trebouxiophyceae incertae sedis</taxon>
        <taxon>Coccomyxaceae</taxon>
        <taxon>Coccomyxa</taxon>
    </lineage>
</organism>
<sequence length="325" mass="34849">MAISSAQDFAKDIEKAVSLGEKATEDPDAAQQVTGLIKVLQSYKVTTDLLVSTQAGKKLRKLTKHSNAAVAQAAAAAVAAWKMAVTQEAGIAHNGSAAEVLNGGAQGSQLSSQPSQASDAEQPPAKRQKSTPSAGLLASTASADKDSLPASSAPAPIQETGDSTRDRARQLFSDGLQMALPDVPNGDVAFACSEVECAIYAAAGGVNKDYKAKSRRLSFNIKDPRNPDLRRRVLKGEITAVDLVNMTPEELASDVRKSENAQIRKEALKESERGQHLKKATTDQFQCGKCRQRKTQYYQMQTRSADEPMTTFVTCVNCGNRWKFC</sequence>
<dbReference type="PROSITE" id="PS51319">
    <property type="entry name" value="TFIIS_N"/>
    <property type="match status" value="1"/>
</dbReference>
<dbReference type="InterPro" id="IPR017923">
    <property type="entry name" value="TFIIS_N"/>
</dbReference>
<evidence type="ECO:0000259" key="12">
    <source>
        <dbReference type="PROSITE" id="PS51321"/>
    </source>
</evidence>
<keyword evidence="8" id="KW-0804">Transcription</keyword>
<gene>
    <name evidence="13" type="ORF">CVIRNUC_008996</name>
</gene>
<dbReference type="SUPFAM" id="SSF47676">
    <property type="entry name" value="Conserved domain common to transcription factors TFIIS, elongin A, CRSP70"/>
    <property type="match status" value="1"/>
</dbReference>
<dbReference type="Pfam" id="PF01096">
    <property type="entry name" value="Zn_ribbon_TFIIS"/>
    <property type="match status" value="1"/>
</dbReference>
<dbReference type="PROSITE" id="PS51133">
    <property type="entry name" value="ZF_TFIIS_2"/>
    <property type="match status" value="1"/>
</dbReference>
<evidence type="ECO:0000256" key="8">
    <source>
        <dbReference type="RuleBase" id="RU368078"/>
    </source>
</evidence>
<dbReference type="GO" id="GO:0008270">
    <property type="term" value="F:zinc ion binding"/>
    <property type="evidence" value="ECO:0007669"/>
    <property type="project" value="UniProtKB-UniRule"/>
</dbReference>
<dbReference type="Gene3D" id="2.20.25.10">
    <property type="match status" value="1"/>
</dbReference>
<keyword evidence="4 8" id="KW-0862">Zinc</keyword>
<name>A0AAV1IH55_9CHLO</name>
<dbReference type="GO" id="GO:0006368">
    <property type="term" value="P:transcription elongation by RNA polymerase II"/>
    <property type="evidence" value="ECO:0007669"/>
    <property type="project" value="InterPro"/>
</dbReference>
<dbReference type="SMART" id="SM00440">
    <property type="entry name" value="ZnF_C2C2"/>
    <property type="match status" value="1"/>
</dbReference>
<dbReference type="EMBL" id="CAUYUE010000013">
    <property type="protein sequence ID" value="CAK0785785.1"/>
    <property type="molecule type" value="Genomic_DNA"/>
</dbReference>
<keyword evidence="8" id="KW-0238">DNA-binding</keyword>
<feature type="compositionally biased region" description="Polar residues" evidence="9">
    <location>
        <begin position="107"/>
        <end position="119"/>
    </location>
</feature>
<evidence type="ECO:0000256" key="6">
    <source>
        <dbReference type="PROSITE-ProRule" id="PRU00472"/>
    </source>
</evidence>
<dbReference type="InterPro" id="IPR003618">
    <property type="entry name" value="TFIIS_cen_dom"/>
</dbReference>
<evidence type="ECO:0000256" key="4">
    <source>
        <dbReference type="ARBA" id="ARBA00022833"/>
    </source>
</evidence>
<evidence type="ECO:0000259" key="11">
    <source>
        <dbReference type="PROSITE" id="PS51319"/>
    </source>
</evidence>
<dbReference type="InterPro" id="IPR006289">
    <property type="entry name" value="TFSII"/>
</dbReference>
<protein>
    <recommendedName>
        <fullName evidence="8">Transcription elongation factor</fullName>
    </recommendedName>
</protein>
<feature type="domain" description="TFIIS N-terminal" evidence="11">
    <location>
        <begin position="11"/>
        <end position="88"/>
    </location>
</feature>
<keyword evidence="14" id="KW-1185">Reference proteome</keyword>
<dbReference type="PROSITE" id="PS00466">
    <property type="entry name" value="ZF_TFIIS_1"/>
    <property type="match status" value="1"/>
</dbReference>
<dbReference type="InterPro" id="IPR003617">
    <property type="entry name" value="TFIIS/CRSP70_N_sub"/>
</dbReference>
<accession>A0AAV1IH55</accession>
<dbReference type="InterPro" id="IPR035441">
    <property type="entry name" value="TFIIS/LEDGF_dom_sf"/>
</dbReference>
<dbReference type="SMART" id="SM00510">
    <property type="entry name" value="TFS2M"/>
    <property type="match status" value="1"/>
</dbReference>
<keyword evidence="3 6" id="KW-0863">Zinc-finger</keyword>
<comment type="subcellular location">
    <subcellularLocation>
        <location evidence="1 7 8">Nucleus</location>
    </subcellularLocation>
</comment>
<dbReference type="InterPro" id="IPR001222">
    <property type="entry name" value="Znf_TFIIS"/>
</dbReference>
<evidence type="ECO:0000256" key="7">
    <source>
        <dbReference type="PROSITE-ProRule" id="PRU00649"/>
    </source>
</evidence>
<evidence type="ECO:0000256" key="3">
    <source>
        <dbReference type="ARBA" id="ARBA00022771"/>
    </source>
</evidence>
<dbReference type="PIRSF" id="PIRSF006704">
    <property type="entry name" value="TF_IIS"/>
    <property type="match status" value="1"/>
</dbReference>
<evidence type="ECO:0000259" key="10">
    <source>
        <dbReference type="PROSITE" id="PS51133"/>
    </source>
</evidence>
<dbReference type="CDD" id="cd13749">
    <property type="entry name" value="Zn-ribbon_TFIIS"/>
    <property type="match status" value="1"/>
</dbReference>
<keyword evidence="5 7" id="KW-0539">Nucleus</keyword>
<evidence type="ECO:0000313" key="14">
    <source>
        <dbReference type="Proteomes" id="UP001314263"/>
    </source>
</evidence>
<dbReference type="SMART" id="SM00509">
    <property type="entry name" value="TFS2N"/>
    <property type="match status" value="1"/>
</dbReference>
<dbReference type="SUPFAM" id="SSF57783">
    <property type="entry name" value="Zinc beta-ribbon"/>
    <property type="match status" value="1"/>
</dbReference>
<feature type="domain" description="TFIIS central" evidence="12">
    <location>
        <begin position="164"/>
        <end position="279"/>
    </location>
</feature>
<dbReference type="AlphaFoldDB" id="A0AAV1IH55"/>
<feature type="region of interest" description="Disordered" evidence="9">
    <location>
        <begin position="102"/>
        <end position="165"/>
    </location>
</feature>
<dbReference type="Gene3D" id="1.20.930.10">
    <property type="entry name" value="Conserved domain common to transcription factors TFIIS, elongin A, CRSP70"/>
    <property type="match status" value="1"/>
</dbReference>
<dbReference type="Proteomes" id="UP001314263">
    <property type="component" value="Unassembled WGS sequence"/>
</dbReference>
<evidence type="ECO:0000256" key="1">
    <source>
        <dbReference type="ARBA" id="ARBA00004123"/>
    </source>
</evidence>
<evidence type="ECO:0000256" key="2">
    <source>
        <dbReference type="ARBA" id="ARBA00022723"/>
    </source>
</evidence>
<dbReference type="Pfam" id="PF08711">
    <property type="entry name" value="Med26"/>
    <property type="match status" value="1"/>
</dbReference>
<dbReference type="GO" id="GO:0005634">
    <property type="term" value="C:nucleus"/>
    <property type="evidence" value="ECO:0007669"/>
    <property type="project" value="UniProtKB-SubCell"/>
</dbReference>
<dbReference type="PANTHER" id="PTHR11477:SF0">
    <property type="entry name" value="IP08861P-RELATED"/>
    <property type="match status" value="1"/>
</dbReference>
<dbReference type="PANTHER" id="PTHR11477">
    <property type="entry name" value="TRANSCRIPTION FACTOR S-II ZINC FINGER DOMAIN-CONTAINING PROTEIN"/>
    <property type="match status" value="1"/>
</dbReference>
<dbReference type="SUPFAM" id="SSF46942">
    <property type="entry name" value="Elongation factor TFIIS domain 2"/>
    <property type="match status" value="1"/>
</dbReference>
<comment type="similarity">
    <text evidence="8">Belongs to the TFS-II family.</text>
</comment>
<feature type="domain" description="TFIIS-type" evidence="10">
    <location>
        <begin position="283"/>
        <end position="323"/>
    </location>
</feature>
<dbReference type="FunFam" id="2.20.25.10:FF:000001">
    <property type="entry name" value="Probable Transcription elongation factor S-II"/>
    <property type="match status" value="1"/>
</dbReference>
<dbReference type="InterPro" id="IPR036575">
    <property type="entry name" value="TFIIS_cen_dom_sf"/>
</dbReference>
<evidence type="ECO:0000313" key="13">
    <source>
        <dbReference type="EMBL" id="CAK0785785.1"/>
    </source>
</evidence>
<dbReference type="Pfam" id="PF07500">
    <property type="entry name" value="TFIIS_M"/>
    <property type="match status" value="1"/>
</dbReference>
<comment type="caution">
    <text evidence="13">The sequence shown here is derived from an EMBL/GenBank/DDBJ whole genome shotgun (WGS) entry which is preliminary data.</text>
</comment>
<keyword evidence="2 8" id="KW-0479">Metal-binding</keyword>